<reference evidence="1" key="1">
    <citation type="submission" date="2014-11" db="EMBL/GenBank/DDBJ databases">
        <authorList>
            <person name="Amaro Gonzalez C."/>
        </authorList>
    </citation>
    <scope>NUCLEOTIDE SEQUENCE</scope>
</reference>
<dbReference type="EMBL" id="GBXM01071701">
    <property type="protein sequence ID" value="JAH36876.1"/>
    <property type="molecule type" value="Transcribed_RNA"/>
</dbReference>
<name>A0A0E9S6H5_ANGAN</name>
<proteinExistence type="predicted"/>
<dbReference type="AlphaFoldDB" id="A0A0E9S6H5"/>
<evidence type="ECO:0000313" key="1">
    <source>
        <dbReference type="EMBL" id="JAH36876.1"/>
    </source>
</evidence>
<accession>A0A0E9S6H5</accession>
<sequence>MLLGLRNLSSDSVVALGLHDLFLFEFPRVSKCLFDGVGYCTH</sequence>
<protein>
    <submittedName>
        <fullName evidence="1">Uncharacterized protein</fullName>
    </submittedName>
</protein>
<reference evidence="1" key="2">
    <citation type="journal article" date="2015" name="Fish Shellfish Immunol.">
        <title>Early steps in the European eel (Anguilla anguilla)-Vibrio vulnificus interaction in the gills: Role of the RtxA13 toxin.</title>
        <authorList>
            <person name="Callol A."/>
            <person name="Pajuelo D."/>
            <person name="Ebbesson L."/>
            <person name="Teles M."/>
            <person name="MacKenzie S."/>
            <person name="Amaro C."/>
        </authorList>
    </citation>
    <scope>NUCLEOTIDE SEQUENCE</scope>
</reference>
<organism evidence="1">
    <name type="scientific">Anguilla anguilla</name>
    <name type="common">European freshwater eel</name>
    <name type="synonym">Muraena anguilla</name>
    <dbReference type="NCBI Taxonomy" id="7936"/>
    <lineage>
        <taxon>Eukaryota</taxon>
        <taxon>Metazoa</taxon>
        <taxon>Chordata</taxon>
        <taxon>Craniata</taxon>
        <taxon>Vertebrata</taxon>
        <taxon>Euteleostomi</taxon>
        <taxon>Actinopterygii</taxon>
        <taxon>Neopterygii</taxon>
        <taxon>Teleostei</taxon>
        <taxon>Anguilliformes</taxon>
        <taxon>Anguillidae</taxon>
        <taxon>Anguilla</taxon>
    </lineage>
</organism>